<comment type="caution">
    <text evidence="1">The sequence shown here is derived from an EMBL/GenBank/DDBJ whole genome shotgun (WGS) entry which is preliminary data.</text>
</comment>
<sequence length="58" mass="6377">MQDHCIGDSHAGASRASAELEFLKEPIRQGATMRTANSRYRIADVLAGRCPRTTFGVR</sequence>
<protein>
    <submittedName>
        <fullName evidence="1">Uncharacterized protein</fullName>
    </submittedName>
</protein>
<reference evidence="1" key="1">
    <citation type="submission" date="2020-08" db="EMBL/GenBank/DDBJ databases">
        <authorList>
            <person name="Liu C."/>
            <person name="Sun Q."/>
        </authorList>
    </citation>
    <scope>NUCLEOTIDE SEQUENCE</scope>
    <source>
        <strain evidence="1">NSJ-65</strain>
    </source>
</reference>
<name>A0A8J6ID51_9FIRM</name>
<gene>
    <name evidence="1" type="ORF">H8K20_01395</name>
</gene>
<organism evidence="1 2">
    <name type="scientific">Neobittarella massiliensis</name>
    <name type="common">ex Bilen et al. 2018</name>
    <dbReference type="NCBI Taxonomy" id="2041842"/>
    <lineage>
        <taxon>Bacteria</taxon>
        <taxon>Bacillati</taxon>
        <taxon>Bacillota</taxon>
        <taxon>Clostridia</taxon>
        <taxon>Eubacteriales</taxon>
        <taxon>Oscillospiraceae</taxon>
        <taxon>Neobittarella (ex Bilen et al. 2018)</taxon>
    </lineage>
</organism>
<dbReference type="EMBL" id="JACOGI010000001">
    <property type="protein sequence ID" value="MBC3515045.1"/>
    <property type="molecule type" value="Genomic_DNA"/>
</dbReference>
<proteinExistence type="predicted"/>
<dbReference type="AlphaFoldDB" id="A0A8J6ID51"/>
<accession>A0A8J6ID51</accession>
<evidence type="ECO:0000313" key="1">
    <source>
        <dbReference type="EMBL" id="MBC3515045.1"/>
    </source>
</evidence>
<evidence type="ECO:0000313" key="2">
    <source>
        <dbReference type="Proteomes" id="UP000597668"/>
    </source>
</evidence>
<dbReference type="RefSeq" id="WP_186487257.1">
    <property type="nucleotide sequence ID" value="NZ_JACOGI010000001.1"/>
</dbReference>
<keyword evidence="2" id="KW-1185">Reference proteome</keyword>
<dbReference type="Proteomes" id="UP000597668">
    <property type="component" value="Unassembled WGS sequence"/>
</dbReference>